<accession>D8MBR7</accession>
<feature type="signal peptide" evidence="8">
    <location>
        <begin position="1"/>
        <end position="15"/>
    </location>
</feature>
<gene>
    <name evidence="10" type="ORF">GSBLH_T00005100001</name>
</gene>
<evidence type="ECO:0000313" key="10">
    <source>
        <dbReference type="EMBL" id="CBK25506.2"/>
    </source>
</evidence>
<dbReference type="PRINTS" id="PR00705">
    <property type="entry name" value="PAPAIN"/>
</dbReference>
<keyword evidence="2" id="KW-0645">Protease</keyword>
<evidence type="ECO:0000259" key="9">
    <source>
        <dbReference type="SMART" id="SM00645"/>
    </source>
</evidence>
<dbReference type="MEROPS" id="C01.098"/>
<dbReference type="Pfam" id="PF00112">
    <property type="entry name" value="Peptidase_C1"/>
    <property type="match status" value="1"/>
</dbReference>
<comment type="similarity">
    <text evidence="1">Belongs to the peptidase C1 family.</text>
</comment>
<evidence type="ECO:0000313" key="11">
    <source>
        <dbReference type="Proteomes" id="UP000008312"/>
    </source>
</evidence>
<dbReference type="FunCoup" id="D8MBR7">
    <property type="interactions" value="9"/>
</dbReference>
<dbReference type="Gene3D" id="3.90.70.10">
    <property type="entry name" value="Cysteine proteinases"/>
    <property type="match status" value="1"/>
</dbReference>
<evidence type="ECO:0000256" key="6">
    <source>
        <dbReference type="ARBA" id="ARBA00023145"/>
    </source>
</evidence>
<keyword evidence="6" id="KW-0865">Zymogen</keyword>
<feature type="chain" id="PRO_5012113066" description="Peptidase C1A papain C-terminal domain-containing protein" evidence="8">
    <location>
        <begin position="16"/>
        <end position="320"/>
    </location>
</feature>
<dbReference type="GeneID" id="24922081"/>
<dbReference type="OrthoDB" id="640249at2759"/>
<evidence type="ECO:0000256" key="1">
    <source>
        <dbReference type="ARBA" id="ARBA00008455"/>
    </source>
</evidence>
<keyword evidence="3 8" id="KW-0732">Signal</keyword>
<evidence type="ECO:0000256" key="5">
    <source>
        <dbReference type="ARBA" id="ARBA00022807"/>
    </source>
</evidence>
<name>D8MBR7_BLAHO</name>
<dbReference type="GO" id="GO:0008234">
    <property type="term" value="F:cysteine-type peptidase activity"/>
    <property type="evidence" value="ECO:0007669"/>
    <property type="project" value="UniProtKB-KW"/>
</dbReference>
<dbReference type="AlphaFoldDB" id="D8MBR7"/>
<dbReference type="InParanoid" id="D8MBR7"/>
<dbReference type="SUPFAM" id="SSF54001">
    <property type="entry name" value="Cysteine proteinases"/>
    <property type="match status" value="1"/>
</dbReference>
<dbReference type="Proteomes" id="UP000008312">
    <property type="component" value="Unassembled WGS sequence"/>
</dbReference>
<dbReference type="InterPro" id="IPR000169">
    <property type="entry name" value="Pept_cys_AS"/>
</dbReference>
<evidence type="ECO:0000256" key="4">
    <source>
        <dbReference type="ARBA" id="ARBA00022801"/>
    </source>
</evidence>
<evidence type="ECO:0000256" key="8">
    <source>
        <dbReference type="SAM" id="SignalP"/>
    </source>
</evidence>
<dbReference type="FunFam" id="3.90.70.10:FF:000031">
    <property type="entry name" value="Cathepsin B"/>
    <property type="match status" value="1"/>
</dbReference>
<keyword evidence="4" id="KW-0378">Hydrolase</keyword>
<organism evidence="10">
    <name type="scientific">Blastocystis hominis</name>
    <dbReference type="NCBI Taxonomy" id="12968"/>
    <lineage>
        <taxon>Eukaryota</taxon>
        <taxon>Sar</taxon>
        <taxon>Stramenopiles</taxon>
        <taxon>Bigyra</taxon>
        <taxon>Opalozoa</taxon>
        <taxon>Opalinata</taxon>
        <taxon>Blastocystidae</taxon>
        <taxon>Blastocystis</taxon>
    </lineage>
</organism>
<proteinExistence type="inferred from homology"/>
<dbReference type="PROSITE" id="PS00639">
    <property type="entry name" value="THIOL_PROTEASE_HIS"/>
    <property type="match status" value="1"/>
</dbReference>
<dbReference type="InterPro" id="IPR025660">
    <property type="entry name" value="Pept_his_AS"/>
</dbReference>
<dbReference type="OMA" id="DEKIPYW"/>
<evidence type="ECO:0000256" key="2">
    <source>
        <dbReference type="ARBA" id="ARBA00022670"/>
    </source>
</evidence>
<dbReference type="GO" id="GO:0006508">
    <property type="term" value="P:proteolysis"/>
    <property type="evidence" value="ECO:0007669"/>
    <property type="project" value="UniProtKB-KW"/>
</dbReference>
<dbReference type="PROSITE" id="PS00139">
    <property type="entry name" value="THIOL_PROTEASE_CYS"/>
    <property type="match status" value="1"/>
</dbReference>
<keyword evidence="5" id="KW-0788">Thiol protease</keyword>
<reference evidence="10" key="1">
    <citation type="submission" date="2010-02" db="EMBL/GenBank/DDBJ databases">
        <title>Sequencing and annotation of the Blastocystis hominis genome.</title>
        <authorList>
            <person name="Wincker P."/>
        </authorList>
    </citation>
    <scope>NUCLEOTIDE SEQUENCE</scope>
    <source>
        <strain evidence="10">Singapore isolate B</strain>
    </source>
</reference>
<keyword evidence="11" id="KW-1185">Reference proteome</keyword>
<dbReference type="PANTHER" id="PTHR12411">
    <property type="entry name" value="CYSTEINE PROTEASE FAMILY C1-RELATED"/>
    <property type="match status" value="1"/>
</dbReference>
<dbReference type="SMART" id="SM00645">
    <property type="entry name" value="Pept_C1"/>
    <property type="match status" value="1"/>
</dbReference>
<keyword evidence="7" id="KW-1015">Disulfide bond</keyword>
<dbReference type="SMR" id="D8MBR7"/>
<evidence type="ECO:0000256" key="3">
    <source>
        <dbReference type="ARBA" id="ARBA00022729"/>
    </source>
</evidence>
<dbReference type="InterPro" id="IPR038765">
    <property type="entry name" value="Papain-like_cys_pep_sf"/>
</dbReference>
<dbReference type="CDD" id="cd02620">
    <property type="entry name" value="Peptidase_C1A_CathepsinB"/>
    <property type="match status" value="1"/>
</dbReference>
<protein>
    <recommendedName>
        <fullName evidence="9">Peptidase C1A papain C-terminal domain-containing protein</fullName>
    </recommendedName>
</protein>
<dbReference type="EMBL" id="FN668691">
    <property type="protein sequence ID" value="CBK25506.2"/>
    <property type="molecule type" value="Genomic_DNA"/>
</dbReference>
<dbReference type="InterPro" id="IPR000668">
    <property type="entry name" value="Peptidase_C1A_C"/>
</dbReference>
<feature type="domain" description="Peptidase C1A papain C-terminal" evidence="9">
    <location>
        <begin position="69"/>
        <end position="317"/>
    </location>
</feature>
<evidence type="ECO:0000256" key="7">
    <source>
        <dbReference type="ARBA" id="ARBA00023157"/>
    </source>
</evidence>
<dbReference type="RefSeq" id="XP_012899554.1">
    <property type="nucleotide sequence ID" value="XM_013044100.1"/>
</dbReference>
<dbReference type="InterPro" id="IPR013128">
    <property type="entry name" value="Peptidase_C1A"/>
</dbReference>
<sequence>MKYFLFFTIVAIALAHPPRLVEVAKEVNAMKTTWLANEAIPTRDYTQYLGALRGGKQLPEKNIAIRGDLPESFDPVEKWPECPSLKEIRDQSVCGSCWAFGAAEAATDRLCIASKGKIQDRLSDQDLLTCCESCGFGCNGGWPSMAWSWFHSTGVTTGGEYGSKDWCNAYEFPKCDHHVEGKYPPCGETQPTPECVEKCQEGYPVEYKKDKHFFGEAYHVPSNVEAIKTELMTNGPIEVDFSVYEDFMTYKSGIYQHVAGKYLGGHAVKLVGWGVEDGVEYWKIANSWNEDWGENGYFRIIAGKNECGIESDGVAGIPEL</sequence>